<dbReference type="Proteomes" id="UP000011014">
    <property type="component" value="Unassembled WGS sequence"/>
</dbReference>
<evidence type="ECO:0000313" key="1">
    <source>
        <dbReference type="EMBL" id="CBY42031.1"/>
    </source>
</evidence>
<name>E4Z2V3_OIKDI</name>
<protein>
    <submittedName>
        <fullName evidence="1">Uncharacterized protein</fullName>
    </submittedName>
</protein>
<dbReference type="AlphaFoldDB" id="E4Z2V3"/>
<sequence>KYLKILKLNQTNNEDSEA</sequence>
<dbReference type="EMBL" id="FN656809">
    <property type="protein sequence ID" value="CBY42031.1"/>
    <property type="molecule type" value="Genomic_DNA"/>
</dbReference>
<feature type="non-terminal residue" evidence="1">
    <location>
        <position position="1"/>
    </location>
</feature>
<proteinExistence type="predicted"/>
<organism evidence="1">
    <name type="scientific">Oikopleura dioica</name>
    <name type="common">Tunicate</name>
    <dbReference type="NCBI Taxonomy" id="34765"/>
    <lineage>
        <taxon>Eukaryota</taxon>
        <taxon>Metazoa</taxon>
        <taxon>Chordata</taxon>
        <taxon>Tunicata</taxon>
        <taxon>Appendicularia</taxon>
        <taxon>Copelata</taxon>
        <taxon>Oikopleuridae</taxon>
        <taxon>Oikopleura</taxon>
    </lineage>
</organism>
<reference evidence="1" key="1">
    <citation type="journal article" date="2010" name="Science">
        <title>Plasticity of animal genome architecture unmasked by rapid evolution of a pelagic tunicate.</title>
        <authorList>
            <person name="Denoeud F."/>
            <person name="Henriet S."/>
            <person name="Mungpakdee S."/>
            <person name="Aury J.M."/>
            <person name="Da Silva C."/>
            <person name="Brinkmann H."/>
            <person name="Mikhaleva J."/>
            <person name="Olsen L.C."/>
            <person name="Jubin C."/>
            <person name="Canestro C."/>
            <person name="Bouquet J.M."/>
            <person name="Danks G."/>
            <person name="Poulain J."/>
            <person name="Campsteijn C."/>
            <person name="Adamski M."/>
            <person name="Cross I."/>
            <person name="Yadetie F."/>
            <person name="Muffato M."/>
            <person name="Louis A."/>
            <person name="Butcher S."/>
            <person name="Tsagkogeorga G."/>
            <person name="Konrad A."/>
            <person name="Singh S."/>
            <person name="Jensen M.F."/>
            <person name="Cong E.H."/>
            <person name="Eikeseth-Otteraa H."/>
            <person name="Noel B."/>
            <person name="Anthouard V."/>
            <person name="Porcel B.M."/>
            <person name="Kachouri-Lafond R."/>
            <person name="Nishino A."/>
            <person name="Ugolini M."/>
            <person name="Chourrout P."/>
            <person name="Nishida H."/>
            <person name="Aasland R."/>
            <person name="Huzurbazar S."/>
            <person name="Westhof E."/>
            <person name="Delsuc F."/>
            <person name="Lehrach H."/>
            <person name="Reinhardt R."/>
            <person name="Weissenbach J."/>
            <person name="Roy S.W."/>
            <person name="Artiguenave F."/>
            <person name="Postlethwait J.H."/>
            <person name="Manak J.R."/>
            <person name="Thompson E.M."/>
            <person name="Jaillon O."/>
            <person name="Du Pasquier L."/>
            <person name="Boudinot P."/>
            <person name="Liberles D.A."/>
            <person name="Volff J.N."/>
            <person name="Philippe H."/>
            <person name="Lenhard B."/>
            <person name="Roest Crollius H."/>
            <person name="Wincker P."/>
            <person name="Chourrout D."/>
        </authorList>
    </citation>
    <scope>NUCLEOTIDE SEQUENCE [LARGE SCALE GENOMIC DNA]</scope>
</reference>
<accession>E4Z2V3</accession>
<gene>
    <name evidence="1" type="ORF">GSOID_T00025693001</name>
</gene>